<sequence length="402" mass="46119">MQYIHRNLEDFFKKSGMHYPAILLTGPRQVGKTTFLRHVSEESRNYVSLDIPRDRNLAKEDPELFLERHKPPVLIDEIQYAPELLPFIKVLIDKEQKPGMFWLTGSQQFQMMRNVTESLAGRVGIFEMLGLSNRELEHRNVEPFLPINDFPDVPEKLDLQGLYRRIWQGSFPKLADDPEMDHDLFYGSYINTYLERDVRILGQVGDLQRFFRFLRAAAARTGQLLNYSDLARDADVAVGTAKNYLSILIASGLVTLLEPYFANRTKRMTQAPKLYFLDTGLCAYLTDWSSPETLEAGAMAGHIFETWCFAEILKSYRNSGKRPAFYFYRDFDQVEIDLVIEQDGVLYPVEMKKSSDPGRDAAKHFSKLEKFGKKIGMGAVVCMVRESSPLTRECKLIPAAGL</sequence>
<protein>
    <recommendedName>
        <fullName evidence="5">AAA+ ATPase domain-containing protein</fullName>
    </recommendedName>
</protein>
<organism evidence="3 4">
    <name type="scientific">Victivallis vadensis</name>
    <dbReference type="NCBI Taxonomy" id="172901"/>
    <lineage>
        <taxon>Bacteria</taxon>
        <taxon>Pseudomonadati</taxon>
        <taxon>Lentisphaerota</taxon>
        <taxon>Lentisphaeria</taxon>
        <taxon>Victivallales</taxon>
        <taxon>Victivallaceae</taxon>
        <taxon>Victivallis</taxon>
    </lineage>
</organism>
<dbReference type="PANTHER" id="PTHR43566:SF2">
    <property type="entry name" value="DUF4143 DOMAIN-CONTAINING PROTEIN"/>
    <property type="match status" value="1"/>
</dbReference>
<dbReference type="SUPFAM" id="SSF52540">
    <property type="entry name" value="P-loop containing nucleoside triphosphate hydrolases"/>
    <property type="match status" value="1"/>
</dbReference>
<dbReference type="InterPro" id="IPR041682">
    <property type="entry name" value="AAA_14"/>
</dbReference>
<evidence type="ECO:0000259" key="2">
    <source>
        <dbReference type="Pfam" id="PF13635"/>
    </source>
</evidence>
<reference evidence="3 4" key="1">
    <citation type="submission" date="2018-04" db="EMBL/GenBank/DDBJ databases">
        <title>Genomic Encyclopedia of Type Strains, Phase IV (KMG-IV): sequencing the most valuable type-strain genomes for metagenomic binning, comparative biology and taxonomic classification.</title>
        <authorList>
            <person name="Goeker M."/>
        </authorList>
    </citation>
    <scope>NUCLEOTIDE SEQUENCE [LARGE SCALE GENOMIC DNA]</scope>
    <source>
        <strain evidence="3 4">DSM 14823</strain>
    </source>
</reference>
<name>A0A2U1B3T0_9BACT</name>
<dbReference type="Gene3D" id="3.40.50.300">
    <property type="entry name" value="P-loop containing nucleotide triphosphate hydrolases"/>
    <property type="match status" value="1"/>
</dbReference>
<proteinExistence type="predicted"/>
<comment type="caution">
    <text evidence="3">The sequence shown here is derived from an EMBL/GenBank/DDBJ whole genome shotgun (WGS) entry which is preliminary data.</text>
</comment>
<accession>A0A2U1B3T0</accession>
<evidence type="ECO:0000259" key="1">
    <source>
        <dbReference type="Pfam" id="PF13173"/>
    </source>
</evidence>
<dbReference type="Proteomes" id="UP000245959">
    <property type="component" value="Unassembled WGS sequence"/>
</dbReference>
<dbReference type="AlphaFoldDB" id="A0A2U1B3T0"/>
<dbReference type="OrthoDB" id="128089at2"/>
<evidence type="ECO:0000313" key="3">
    <source>
        <dbReference type="EMBL" id="PVY43330.1"/>
    </source>
</evidence>
<evidence type="ECO:0008006" key="5">
    <source>
        <dbReference type="Google" id="ProtNLM"/>
    </source>
</evidence>
<dbReference type="InterPro" id="IPR025420">
    <property type="entry name" value="DUF4143"/>
</dbReference>
<gene>
    <name evidence="3" type="ORF">C8D82_10915</name>
</gene>
<feature type="domain" description="DUF4143" evidence="2">
    <location>
        <begin position="195"/>
        <end position="354"/>
    </location>
</feature>
<evidence type="ECO:0000313" key="4">
    <source>
        <dbReference type="Proteomes" id="UP000245959"/>
    </source>
</evidence>
<keyword evidence="4" id="KW-1185">Reference proteome</keyword>
<dbReference type="InterPro" id="IPR027417">
    <property type="entry name" value="P-loop_NTPase"/>
</dbReference>
<dbReference type="PANTHER" id="PTHR43566">
    <property type="entry name" value="CONSERVED PROTEIN"/>
    <property type="match status" value="1"/>
</dbReference>
<feature type="domain" description="AAA" evidence="1">
    <location>
        <begin position="20"/>
        <end position="136"/>
    </location>
</feature>
<dbReference type="EMBL" id="QEKH01000009">
    <property type="protein sequence ID" value="PVY43330.1"/>
    <property type="molecule type" value="Genomic_DNA"/>
</dbReference>
<dbReference type="Pfam" id="PF13635">
    <property type="entry name" value="DUF4143"/>
    <property type="match status" value="1"/>
</dbReference>
<dbReference type="Pfam" id="PF13173">
    <property type="entry name" value="AAA_14"/>
    <property type="match status" value="1"/>
</dbReference>